<feature type="compositionally biased region" description="Low complexity" evidence="3">
    <location>
        <begin position="373"/>
        <end position="407"/>
    </location>
</feature>
<feature type="compositionally biased region" description="Polar residues" evidence="3">
    <location>
        <begin position="332"/>
        <end position="360"/>
    </location>
</feature>
<evidence type="ECO:0000313" key="5">
    <source>
        <dbReference type="EMBL" id="CAD6998330.1"/>
    </source>
</evidence>
<dbReference type="PANTHER" id="PTHR23189">
    <property type="entry name" value="RNA RECOGNITION MOTIF-CONTAINING"/>
    <property type="match status" value="1"/>
</dbReference>
<feature type="compositionally biased region" description="Basic residues" evidence="3">
    <location>
        <begin position="361"/>
        <end position="372"/>
    </location>
</feature>
<dbReference type="EMBL" id="CAJHJT010000012">
    <property type="protein sequence ID" value="CAD6998330.1"/>
    <property type="molecule type" value="Genomic_DNA"/>
</dbReference>
<dbReference type="SMART" id="SM00360">
    <property type="entry name" value="RRM"/>
    <property type="match status" value="3"/>
</dbReference>
<feature type="compositionally biased region" description="Basic residues" evidence="3">
    <location>
        <begin position="1359"/>
        <end position="1379"/>
    </location>
</feature>
<feature type="region of interest" description="Disordered" evidence="3">
    <location>
        <begin position="1595"/>
        <end position="1619"/>
    </location>
</feature>
<feature type="compositionally biased region" description="Polar residues" evidence="3">
    <location>
        <begin position="833"/>
        <end position="844"/>
    </location>
</feature>
<feature type="compositionally biased region" description="Polar residues" evidence="3">
    <location>
        <begin position="1806"/>
        <end position="1818"/>
    </location>
</feature>
<feature type="compositionally biased region" description="Basic residues" evidence="3">
    <location>
        <begin position="1196"/>
        <end position="1207"/>
    </location>
</feature>
<feature type="compositionally biased region" description="Low complexity" evidence="3">
    <location>
        <begin position="1301"/>
        <end position="1347"/>
    </location>
</feature>
<dbReference type="CDD" id="cd12351">
    <property type="entry name" value="RRM4_SHARP"/>
    <property type="match status" value="1"/>
</dbReference>
<feature type="region of interest" description="Disordered" evidence="3">
    <location>
        <begin position="285"/>
        <end position="475"/>
    </location>
</feature>
<feature type="domain" description="RRM" evidence="4">
    <location>
        <begin position="665"/>
        <end position="737"/>
    </location>
</feature>
<feature type="compositionally biased region" description="Polar residues" evidence="3">
    <location>
        <begin position="2172"/>
        <end position="2183"/>
    </location>
</feature>
<feature type="compositionally biased region" description="Low complexity" evidence="3">
    <location>
        <begin position="285"/>
        <end position="331"/>
    </location>
</feature>
<dbReference type="GO" id="GO:0003723">
    <property type="term" value="F:RNA binding"/>
    <property type="evidence" value="ECO:0007669"/>
    <property type="project" value="UniProtKB-UniRule"/>
</dbReference>
<feature type="compositionally biased region" description="Basic and acidic residues" evidence="3">
    <location>
        <begin position="2411"/>
        <end position="2428"/>
    </location>
</feature>
<dbReference type="InterPro" id="IPR000504">
    <property type="entry name" value="RRM_dom"/>
</dbReference>
<gene>
    <name evidence="5" type="ORF">CCAP1982_LOCUS6935</name>
</gene>
<dbReference type="FunFam" id="3.30.70.330:FF:000088">
    <property type="entry name" value="msx2-interacting protein-like isoform X1"/>
    <property type="match status" value="1"/>
</dbReference>
<feature type="region of interest" description="Disordered" evidence="3">
    <location>
        <begin position="1301"/>
        <end position="1418"/>
    </location>
</feature>
<feature type="region of interest" description="Disordered" evidence="3">
    <location>
        <begin position="2231"/>
        <end position="2488"/>
    </location>
</feature>
<name>A0A811UHZ6_CERCA</name>
<feature type="region of interest" description="Disordered" evidence="3">
    <location>
        <begin position="2501"/>
        <end position="2664"/>
    </location>
</feature>
<feature type="compositionally biased region" description="Polar residues" evidence="3">
    <location>
        <begin position="2855"/>
        <end position="2865"/>
    </location>
</feature>
<evidence type="ECO:0000256" key="2">
    <source>
        <dbReference type="PROSITE-ProRule" id="PRU00176"/>
    </source>
</evidence>
<evidence type="ECO:0000256" key="3">
    <source>
        <dbReference type="SAM" id="MobiDB-lite"/>
    </source>
</evidence>
<comment type="caution">
    <text evidence="5">The sequence shown here is derived from an EMBL/GenBank/DDBJ whole genome shotgun (WGS) entry which is preliminary data.</text>
</comment>
<feature type="region of interest" description="Disordered" evidence="3">
    <location>
        <begin position="754"/>
        <end position="856"/>
    </location>
</feature>
<dbReference type="InterPro" id="IPR034175">
    <property type="entry name" value="SHARP_RRM4"/>
</dbReference>
<feature type="domain" description="RRM" evidence="4">
    <location>
        <begin position="587"/>
        <end position="661"/>
    </location>
</feature>
<feature type="region of interest" description="Disordered" evidence="3">
    <location>
        <begin position="51"/>
        <end position="81"/>
    </location>
</feature>
<dbReference type="Pfam" id="PF00076">
    <property type="entry name" value="RRM_1"/>
    <property type="match status" value="2"/>
</dbReference>
<dbReference type="CDD" id="cd12350">
    <property type="entry name" value="RRM3_SHARP"/>
    <property type="match status" value="1"/>
</dbReference>
<dbReference type="FunFam" id="3.30.70.330:FF:000258">
    <property type="entry name" value="Split ends, isoform D"/>
    <property type="match status" value="1"/>
</dbReference>
<feature type="compositionally biased region" description="Basic and acidic residues" evidence="3">
    <location>
        <begin position="2523"/>
        <end position="2532"/>
    </location>
</feature>
<feature type="compositionally biased region" description="Polar residues" evidence="3">
    <location>
        <begin position="2751"/>
        <end position="2762"/>
    </location>
</feature>
<feature type="compositionally biased region" description="Polar residues" evidence="3">
    <location>
        <begin position="2147"/>
        <end position="2159"/>
    </location>
</feature>
<feature type="compositionally biased region" description="Basic and acidic residues" evidence="3">
    <location>
        <begin position="956"/>
        <end position="965"/>
    </location>
</feature>
<feature type="compositionally biased region" description="Low complexity" evidence="3">
    <location>
        <begin position="1851"/>
        <end position="1863"/>
    </location>
</feature>
<dbReference type="InterPro" id="IPR034174">
    <property type="entry name" value="SHARP_RRM3"/>
</dbReference>
<feature type="compositionally biased region" description="Low complexity" evidence="3">
    <location>
        <begin position="2277"/>
        <end position="2291"/>
    </location>
</feature>
<feature type="compositionally biased region" description="Pro residues" evidence="3">
    <location>
        <begin position="1688"/>
        <end position="1702"/>
    </location>
</feature>
<feature type="compositionally biased region" description="Polar residues" evidence="3">
    <location>
        <begin position="1735"/>
        <end position="1744"/>
    </location>
</feature>
<feature type="compositionally biased region" description="Polar residues" evidence="3">
    <location>
        <begin position="1025"/>
        <end position="1037"/>
    </location>
</feature>
<feature type="compositionally biased region" description="Low complexity" evidence="3">
    <location>
        <begin position="2549"/>
        <end position="2558"/>
    </location>
</feature>
<evidence type="ECO:0000313" key="6">
    <source>
        <dbReference type="Proteomes" id="UP000606786"/>
    </source>
</evidence>
<dbReference type="InterPro" id="IPR034173">
    <property type="entry name" value="SHARP_RRM2"/>
</dbReference>
<dbReference type="InterPro" id="IPR035979">
    <property type="entry name" value="RBD_domain_sf"/>
</dbReference>
<feature type="compositionally biased region" description="Basic residues" evidence="3">
    <location>
        <begin position="2766"/>
        <end position="2777"/>
    </location>
</feature>
<feature type="domain" description="RRM" evidence="4">
    <location>
        <begin position="485"/>
        <end position="563"/>
    </location>
</feature>
<evidence type="ECO:0000256" key="1">
    <source>
        <dbReference type="ARBA" id="ARBA00022884"/>
    </source>
</evidence>
<feature type="compositionally biased region" description="Polar residues" evidence="3">
    <location>
        <begin position="2634"/>
        <end position="2664"/>
    </location>
</feature>
<dbReference type="Proteomes" id="UP000606786">
    <property type="component" value="Unassembled WGS sequence"/>
</dbReference>
<dbReference type="InterPro" id="IPR012677">
    <property type="entry name" value="Nucleotide-bd_a/b_plait_sf"/>
</dbReference>
<accession>A0A811UHZ6</accession>
<protein>
    <submittedName>
        <fullName evidence="5">(Mediterranean fruit fly) hypothetical protein</fullName>
    </submittedName>
</protein>
<dbReference type="SUPFAM" id="SSF54928">
    <property type="entry name" value="RNA-binding domain, RBD"/>
    <property type="match status" value="2"/>
</dbReference>
<evidence type="ECO:0000259" key="4">
    <source>
        <dbReference type="PROSITE" id="PS50102"/>
    </source>
</evidence>
<feature type="compositionally biased region" description="Polar residues" evidence="3">
    <location>
        <begin position="2581"/>
        <end position="2602"/>
    </location>
</feature>
<feature type="compositionally biased region" description="Basic and acidic residues" evidence="3">
    <location>
        <begin position="2101"/>
        <end position="2117"/>
    </location>
</feature>
<feature type="compositionally biased region" description="Polar residues" evidence="3">
    <location>
        <begin position="2073"/>
        <end position="2096"/>
    </location>
</feature>
<dbReference type="CDD" id="cd12349">
    <property type="entry name" value="RRM2_SHARP"/>
    <property type="match status" value="1"/>
</dbReference>
<feature type="compositionally biased region" description="Polar residues" evidence="3">
    <location>
        <begin position="2306"/>
        <end position="2339"/>
    </location>
</feature>
<sequence>MSTEDVSPPNFTERKSGFYERSSRIVADNDSYLRRSNHSYIGNIGGGYQTSNSLSSSSATASIHDTSSTGQIGSGPSQGIISTTCDNRNKARERLYKNGPYTPAQLNERSSNGATINNYNRAFSSSWYDAATTNTNGPGGSGNAGASTVGTSSSNHNFYSTSNLITTPASSINPVIASSIATSYQRNNYYGPAPDTGAASPHITTTTSSAAGAYWMKNNTKLCRVAKSSSRIGSESPKNPFTTTSIAAVTTATTTTITSIKTSSDIAGMVMGMGAPTTASTTSAVATTNSNSSSCSTISSSYNSSLSSISNPTPTTQATPNTPTSSSQSPAGNQTNALELSNVSSTPLSVCSQNTDQQPHTGRRRHRLHGRRTTSSSRSHSRSPSSYSSSHSSSSSSNTSSHSHASSPVRVGDSNLSRSTGGLPRKSRPNLQSAVTAPAQGTTGGMAGSGTASSNSSSSSSSSSGNSTACNTVNPIVHSEDNRPLAICVRNLPSRSSDTSLKDGLFHEYKKHGKVTWVKVVGQNSERYALVCFKKPDDVEKALEVSQDKLFFGCKIEVEPYQGYDVEDNEFRPYEAELDEYHPKSTRTLFIGNLEKEITASELRSHFDCFGEIIEIDIKKQGTQAYAFCQYSDIISVVKAMRKMDGEHLGGNRIKLGFGKSMPTNCVWIDGVTEKISESLLQSHFSRYGTVTKVMVDRLRQLALVLYDQIQYAQTAVKEMRGATLRGRRLQVDFASRECQDAFYDKLEKQNAGNRLHRYDSQSRSRASSFSRHQNSNDGCSPSNTPGSSSSCSSSSVTLTTTGASAPAPSLPSSIVASVGVGSNSATSNSTTQNLPMSGNSTPARNRGSRSSRHTVDYDYLDMRRFRSYDEYSQGSGASHDEDAAAGSHGVYATVGSGGGSGGGFSVGLRSDSPLLSRLGPIVSGGSANPAPGAHERVNETLEVTVNSSSGRRRCDKSPAKQKGDIRILQKERSHLLEQLEECPSSGDESIVSPRKRIKIDHHHSMSTSSGLSQLHMAETGNGTGVQHKSNLSSNCDANEYDVPAVTGQRKSEVRRLSDPSFKYHHPAQYQTHSHSTQPYQLQLVRRPSIDITATLGVGSTGSVSARHGSVSSTGSGSDHHHQTSHSNASGGGVLSSSLPCKRRRVAGTSSGSGNGNNGMLSNSTTTCGIGLSNSTGCGNAGGSGGDDFQQQHTSSRSRGHPIHSHHSHEPSGGDSAEGSRPGTPLFDERPEVLPSDPRRVSRESRREPLLLPLPKFGIQFFHQYCKNPAGQSISSTAGHNGGNTTGFHHSSASLLSSSSMATSNTSIGSHVSPSSNISSSSHSSHSALPTTTTTSTASAGSAAIPGYPLHSPSTRYSSHWRPHQHHQQHGHGHNHSVHTHYNQGTGGVMASPLRPRSLSSNSSDSDIPGQASGSPSLEERIRTLDEMYERWSGSGTGGSSAGIGPTPGANVVKRHDFGGYGGPNIFRHGQRSTEHHSNVHVTGNSGATSATPTRYKFPDLDVNELKPSEIVKSVLAKKSIFDDDLQRLKKNQWYEPSSDATQLAKHIMGVCTSPGLPNLAATKTPVVGCTTTSSGNAAVSKPSGALLQRLSSLSPMNSPQASISPYNSPSPSPSVSASLATTSQSCALKVITTAATTASNNNSSLVSSSSIVSTVASANSAAAAMKGLQYPFPSHPPLPSTAAPLPIAQPAPPAGPAPSDLPQPKKSLIPASDATILSTSGSRVKIDSITKSLSVPWGTTNNAHGGKSDGGRVLTKSVSVPGSTNIGTVKSINLHTAASDTGHHVLSRSSSAAASAKNEEEPTKPSKQSSNNLATTSKKSERTSHKHNHRNENDKRSSRGERASERRKNSTNSQLSGTSSSTPRVEGDSSENEENDGEKVEMVEKIEKAEKAERERRDREVDKEKDKQHKEREKEKERQEREKREREVRKQREEQEARERRDCEERERKEREERQRREHEERERVLERERVQKELERKHLEREQRERKELEDRELKGREEKLEKERKETEERERKEHEARQRKERERDEQRQREQKLKEERERREREDVEHKDTERKEREHNREHSRKKSDSVSTSDDANHQHTFSNNQTENESFCQIADVERQNNKENAVDERKSPTTVQVSGKHRARKSSRNSPTRQPKRRLSSQDSNHGSLSGHTPITEDPAKRLRIDTQQALSATFVQKSERQPSKERSHGTEQMSKQSSGKHHHQQRTFNQTVVSNAVAVDPAMGSVEKLKPKDHSNKHRSSKHHRHQMHQHQANTKDSNKCEDNNPTSTTAVASIATPAGATAAKVNHHEDISDEEQESSTIHYQSRHSLNSSGDEGTMLTQQRLATSSSQYKQRDQSTGGGSHHVRHKSKREHRERKRPSTTESVVSATCNNLTDEELTQNPSRRTSVAGSQSGDLTTSLQKCKQDGQRSAERKSSRCSDEGLTVSTPQQQTHHRHGNNAKVTPSRRVIMSSGDSDDSDDPTNSGKKHSIFDIPDDGPYVSMYDKVKARSCKNMQKHEEEKKIKAKFTQLKQSRAKREEKKRSTSYEGDTDSDFDERNQRSGGSSSYKSSRNQTNLTSSSDDDDATNMGALRRSSQASLHPQRMFSDSDSTTTAEAEARRSKLHHKLMRMCDDDREDSSEDEIRKSMTSSSNKGRSVKRSSQSTCIASDSESQSQLTADIKIKQELTDEEECDNKFKLQIKSEIQRTEAPVQTDDVKLKQPCIKTEEESNSAQTEIKQEFKHFPINAMVENSDYDLPLEHSMSKSSMKTQQHGTQESRKKHKKSKKRQKGSLPLSNVSSAHSIVEAKNVLVTLTPGSFQIMNFMSTPETKVKATLSPTYDPFDELKRDCSPLSTTTAIATATTISTGHVNNGANEFSASEKKRHKERKKKKREKNASDGDGGARFKMSKEERGGRA</sequence>
<feature type="compositionally biased region" description="Polar residues" evidence="3">
    <location>
        <begin position="1757"/>
        <end position="1768"/>
    </location>
</feature>
<feature type="region of interest" description="Disordered" evidence="3">
    <location>
        <begin position="2750"/>
        <end position="2784"/>
    </location>
</feature>
<feature type="compositionally biased region" description="Low complexity" evidence="3">
    <location>
        <begin position="780"/>
        <end position="832"/>
    </location>
</feature>
<dbReference type="OrthoDB" id="6407164at2759"/>
<keyword evidence="6" id="KW-1185">Reference proteome</keyword>
<feature type="region of interest" description="Disordered" evidence="3">
    <location>
        <begin position="1179"/>
        <end position="1247"/>
    </location>
</feature>
<dbReference type="FunFam" id="3.30.70.330:FF:000118">
    <property type="entry name" value="msx2-interacting protein-like isoform X1"/>
    <property type="match status" value="1"/>
</dbReference>
<proteinExistence type="predicted"/>
<feature type="compositionally biased region" description="Basic and acidic residues" evidence="3">
    <location>
        <begin position="2882"/>
        <end position="2904"/>
    </location>
</feature>
<feature type="compositionally biased region" description="Basic and acidic residues" evidence="3">
    <location>
        <begin position="1878"/>
        <end position="2064"/>
    </location>
</feature>
<feature type="compositionally biased region" description="Low complexity" evidence="3">
    <location>
        <begin position="1603"/>
        <end position="1619"/>
    </location>
</feature>
<feature type="compositionally biased region" description="Low complexity" evidence="3">
    <location>
        <begin position="1392"/>
        <end position="1407"/>
    </location>
</feature>
<feature type="compositionally biased region" description="Basic and acidic residues" evidence="3">
    <location>
        <begin position="1227"/>
        <end position="1247"/>
    </location>
</feature>
<reference evidence="5" key="1">
    <citation type="submission" date="2020-11" db="EMBL/GenBank/DDBJ databases">
        <authorList>
            <person name="Whitehead M."/>
        </authorList>
    </citation>
    <scope>NUCLEOTIDE SEQUENCE</scope>
    <source>
        <strain evidence="5">EGII</strain>
    </source>
</reference>
<feature type="region of interest" description="Disordered" evidence="3">
    <location>
        <begin position="1096"/>
        <end position="1138"/>
    </location>
</feature>
<feature type="region of interest" description="Disordered" evidence="3">
    <location>
        <begin position="920"/>
        <end position="965"/>
    </location>
</feature>
<feature type="compositionally biased region" description="Basic residues" evidence="3">
    <location>
        <begin position="2242"/>
        <end position="2256"/>
    </location>
</feature>
<feature type="compositionally biased region" description="Low complexity" evidence="3">
    <location>
        <begin position="449"/>
        <end position="472"/>
    </location>
</feature>
<feature type="region of interest" description="Disordered" evidence="3">
    <location>
        <begin position="1735"/>
        <end position="1768"/>
    </location>
</feature>
<feature type="region of interest" description="Disordered" evidence="3">
    <location>
        <begin position="2855"/>
        <end position="2904"/>
    </location>
</feature>
<feature type="region of interest" description="Disordered" evidence="3">
    <location>
        <begin position="1020"/>
        <end position="1057"/>
    </location>
</feature>
<dbReference type="PROSITE" id="PS50102">
    <property type="entry name" value="RRM"/>
    <property type="match status" value="3"/>
</dbReference>
<organism evidence="5 6">
    <name type="scientific">Ceratitis capitata</name>
    <name type="common">Mediterranean fruit fly</name>
    <name type="synonym">Tephritis capitata</name>
    <dbReference type="NCBI Taxonomy" id="7213"/>
    <lineage>
        <taxon>Eukaryota</taxon>
        <taxon>Metazoa</taxon>
        <taxon>Ecdysozoa</taxon>
        <taxon>Arthropoda</taxon>
        <taxon>Hexapoda</taxon>
        <taxon>Insecta</taxon>
        <taxon>Pterygota</taxon>
        <taxon>Neoptera</taxon>
        <taxon>Endopterygota</taxon>
        <taxon>Diptera</taxon>
        <taxon>Brachycera</taxon>
        <taxon>Muscomorpha</taxon>
        <taxon>Tephritoidea</taxon>
        <taxon>Tephritidae</taxon>
        <taxon>Ceratitis</taxon>
        <taxon>Ceratitis</taxon>
    </lineage>
</organism>
<feature type="region of interest" description="Disordered" evidence="3">
    <location>
        <begin position="1676"/>
        <end position="1708"/>
    </location>
</feature>
<keyword evidence="1 2" id="KW-0694">RNA-binding</keyword>
<feature type="compositionally biased region" description="Polar residues" evidence="3">
    <location>
        <begin position="2369"/>
        <end position="2410"/>
    </location>
</feature>
<feature type="compositionally biased region" description="Basic residues" evidence="3">
    <location>
        <begin position="2869"/>
        <end position="2881"/>
    </location>
</feature>
<feature type="compositionally biased region" description="Basic and acidic residues" evidence="3">
    <location>
        <begin position="1831"/>
        <end position="1849"/>
    </location>
</feature>
<feature type="region of interest" description="Disordered" evidence="3">
    <location>
        <begin position="1780"/>
        <end position="2213"/>
    </location>
</feature>
<feature type="compositionally biased region" description="Basic residues" evidence="3">
    <location>
        <begin position="2351"/>
        <end position="2367"/>
    </location>
</feature>
<feature type="compositionally biased region" description="Polar residues" evidence="3">
    <location>
        <begin position="1125"/>
        <end position="1138"/>
    </location>
</feature>
<dbReference type="Gene3D" id="3.30.70.330">
    <property type="match status" value="3"/>
</dbReference>
<feature type="compositionally biased region" description="Basic and acidic residues" evidence="3">
    <location>
        <begin position="2184"/>
        <end position="2196"/>
    </location>
</feature>